<accession>A0A1C7MAB9</accession>
<dbReference type="OrthoDB" id="2813310at2759"/>
<sequence>MPATSASAPTAPVVSTPATPVPTSVTSSVPATVLCPRSPPVTCQNPHIIYEPPSQTTTCSGHVVQPPQCYDLLLH</sequence>
<proteinExistence type="predicted"/>
<feature type="region of interest" description="Disordered" evidence="1">
    <location>
        <begin position="1"/>
        <end position="27"/>
    </location>
</feature>
<keyword evidence="3" id="KW-1185">Reference proteome</keyword>
<evidence type="ECO:0000313" key="2">
    <source>
        <dbReference type="EMBL" id="OBZ73537.1"/>
    </source>
</evidence>
<dbReference type="EMBL" id="LUGG01000006">
    <property type="protein sequence ID" value="OBZ73537.1"/>
    <property type="molecule type" value="Genomic_DNA"/>
</dbReference>
<gene>
    <name evidence="2" type="ORF">A0H81_05819</name>
</gene>
<name>A0A1C7MAB9_GRIFR</name>
<dbReference type="AlphaFoldDB" id="A0A1C7MAB9"/>
<evidence type="ECO:0000256" key="1">
    <source>
        <dbReference type="SAM" id="MobiDB-lite"/>
    </source>
</evidence>
<organism evidence="2 3">
    <name type="scientific">Grifola frondosa</name>
    <name type="common">Maitake</name>
    <name type="synonym">Polyporus frondosus</name>
    <dbReference type="NCBI Taxonomy" id="5627"/>
    <lineage>
        <taxon>Eukaryota</taxon>
        <taxon>Fungi</taxon>
        <taxon>Dikarya</taxon>
        <taxon>Basidiomycota</taxon>
        <taxon>Agaricomycotina</taxon>
        <taxon>Agaricomycetes</taxon>
        <taxon>Polyporales</taxon>
        <taxon>Grifolaceae</taxon>
        <taxon>Grifola</taxon>
    </lineage>
</organism>
<evidence type="ECO:0000313" key="3">
    <source>
        <dbReference type="Proteomes" id="UP000092993"/>
    </source>
</evidence>
<comment type="caution">
    <text evidence="2">The sequence shown here is derived from an EMBL/GenBank/DDBJ whole genome shotgun (WGS) entry which is preliminary data.</text>
</comment>
<dbReference type="Proteomes" id="UP000092993">
    <property type="component" value="Unassembled WGS sequence"/>
</dbReference>
<reference evidence="2 3" key="1">
    <citation type="submission" date="2016-03" db="EMBL/GenBank/DDBJ databases">
        <title>Whole genome sequencing of Grifola frondosa 9006-11.</title>
        <authorList>
            <person name="Min B."/>
            <person name="Park H."/>
            <person name="Kim J.-G."/>
            <person name="Cho H."/>
            <person name="Oh Y.-L."/>
            <person name="Kong W.-S."/>
            <person name="Choi I.-G."/>
        </authorList>
    </citation>
    <scope>NUCLEOTIDE SEQUENCE [LARGE SCALE GENOMIC DNA]</scope>
    <source>
        <strain evidence="2 3">9006-11</strain>
    </source>
</reference>
<protein>
    <submittedName>
        <fullName evidence="2">Uncharacterized protein</fullName>
    </submittedName>
</protein>